<accession>A0A9D1CLL0</accession>
<sequence length="136" mass="14749">MGKKRKFSLSPEQVLEELAAIGFARATDYLTVEKDALRVMDTQSLTPTQSAAIAAMETTSGGVRLKFYDKLKALELLGKYLQLFGGEPPEDKEQSNLLEAIVKATEGRVDTSDIRELQPAAAAGYDLVEPGESKGL</sequence>
<dbReference type="Pfam" id="PF03592">
    <property type="entry name" value="Terminase_2"/>
    <property type="match status" value="1"/>
</dbReference>
<dbReference type="AlphaFoldDB" id="A0A9D1CLL0"/>
<dbReference type="Proteomes" id="UP000886796">
    <property type="component" value="Unassembled WGS sequence"/>
</dbReference>
<gene>
    <name evidence="1" type="ORF">IAB74_02465</name>
</gene>
<dbReference type="GO" id="GO:0051276">
    <property type="term" value="P:chromosome organization"/>
    <property type="evidence" value="ECO:0007669"/>
    <property type="project" value="InterPro"/>
</dbReference>
<organism evidence="1 2">
    <name type="scientific">Candidatus Faecousia excrementigallinarum</name>
    <dbReference type="NCBI Taxonomy" id="2840806"/>
    <lineage>
        <taxon>Bacteria</taxon>
        <taxon>Bacillati</taxon>
        <taxon>Bacillota</taxon>
        <taxon>Clostridia</taxon>
        <taxon>Eubacteriales</taxon>
        <taxon>Oscillospiraceae</taxon>
        <taxon>Faecousia</taxon>
    </lineage>
</organism>
<dbReference type="EMBL" id="DVFK01000035">
    <property type="protein sequence ID" value="HIQ67357.1"/>
    <property type="molecule type" value="Genomic_DNA"/>
</dbReference>
<reference evidence="1" key="2">
    <citation type="journal article" date="2021" name="PeerJ">
        <title>Extensive microbial diversity within the chicken gut microbiome revealed by metagenomics and culture.</title>
        <authorList>
            <person name="Gilroy R."/>
            <person name="Ravi A."/>
            <person name="Getino M."/>
            <person name="Pursley I."/>
            <person name="Horton D.L."/>
            <person name="Alikhan N.F."/>
            <person name="Baker D."/>
            <person name="Gharbi K."/>
            <person name="Hall N."/>
            <person name="Watson M."/>
            <person name="Adriaenssens E.M."/>
            <person name="Foster-Nyarko E."/>
            <person name="Jarju S."/>
            <person name="Secka A."/>
            <person name="Antonio M."/>
            <person name="Oren A."/>
            <person name="Chaudhuri R.R."/>
            <person name="La Ragione R."/>
            <person name="Hildebrand F."/>
            <person name="Pallen M.J."/>
        </authorList>
    </citation>
    <scope>NUCLEOTIDE SEQUENCE</scope>
    <source>
        <strain evidence="1">13361</strain>
    </source>
</reference>
<comment type="caution">
    <text evidence="1">The sequence shown here is derived from an EMBL/GenBank/DDBJ whole genome shotgun (WGS) entry which is preliminary data.</text>
</comment>
<reference evidence="1" key="1">
    <citation type="submission" date="2020-10" db="EMBL/GenBank/DDBJ databases">
        <authorList>
            <person name="Gilroy R."/>
        </authorList>
    </citation>
    <scope>NUCLEOTIDE SEQUENCE</scope>
    <source>
        <strain evidence="1">13361</strain>
    </source>
</reference>
<dbReference type="InterPro" id="IPR005335">
    <property type="entry name" value="Terminase_ssu"/>
</dbReference>
<evidence type="ECO:0000313" key="1">
    <source>
        <dbReference type="EMBL" id="HIQ67357.1"/>
    </source>
</evidence>
<evidence type="ECO:0000313" key="2">
    <source>
        <dbReference type="Proteomes" id="UP000886796"/>
    </source>
</evidence>
<proteinExistence type="predicted"/>
<protein>
    <submittedName>
        <fullName evidence="1">Terminase small subunit</fullName>
    </submittedName>
</protein>
<name>A0A9D1CLL0_9FIRM</name>